<proteinExistence type="predicted"/>
<organism evidence="5">
    <name type="scientific">mine drainage metagenome</name>
    <dbReference type="NCBI Taxonomy" id="410659"/>
    <lineage>
        <taxon>unclassified sequences</taxon>
        <taxon>metagenomes</taxon>
        <taxon>ecological metagenomes</taxon>
    </lineage>
</organism>
<dbReference type="PANTHER" id="PTHR21256">
    <property type="entry name" value="HISTIDINOL DEHYDROGENASE HDH"/>
    <property type="match status" value="1"/>
</dbReference>
<dbReference type="Gene3D" id="3.40.50.1980">
    <property type="entry name" value="Nitrogenase molybdenum iron protein domain"/>
    <property type="match status" value="2"/>
</dbReference>
<dbReference type="GO" id="GO:0005829">
    <property type="term" value="C:cytosol"/>
    <property type="evidence" value="ECO:0007669"/>
    <property type="project" value="TreeGrafter"/>
</dbReference>
<dbReference type="GO" id="GO:0004399">
    <property type="term" value="F:histidinol dehydrogenase activity"/>
    <property type="evidence" value="ECO:0007669"/>
    <property type="project" value="UniProtKB-ARBA"/>
</dbReference>
<keyword evidence="4" id="KW-0560">Oxidoreductase</keyword>
<evidence type="ECO:0000313" key="5">
    <source>
        <dbReference type="EMBL" id="EQD58260.1"/>
    </source>
</evidence>
<evidence type="ECO:0000256" key="1">
    <source>
        <dbReference type="ARBA" id="ARBA00001947"/>
    </source>
</evidence>
<dbReference type="SUPFAM" id="SSF53720">
    <property type="entry name" value="ALDH-like"/>
    <property type="match status" value="1"/>
</dbReference>
<dbReference type="FunFam" id="3.40.50.1980:FF:000001">
    <property type="entry name" value="Histidinol dehydrogenase"/>
    <property type="match status" value="1"/>
</dbReference>
<accession>T1BWL4</accession>
<dbReference type="GO" id="GO:0051287">
    <property type="term" value="F:NAD binding"/>
    <property type="evidence" value="ECO:0007669"/>
    <property type="project" value="InterPro"/>
</dbReference>
<reference evidence="5" key="2">
    <citation type="journal article" date="2014" name="ISME J.">
        <title>Microbial stratification in low pH oxic and suboxic macroscopic growths along an acid mine drainage.</title>
        <authorList>
            <person name="Mendez-Garcia C."/>
            <person name="Mesa V."/>
            <person name="Sprenger R.R."/>
            <person name="Richter M."/>
            <person name="Diez M.S."/>
            <person name="Solano J."/>
            <person name="Bargiela R."/>
            <person name="Golyshina O.V."/>
            <person name="Manteca A."/>
            <person name="Ramos J.L."/>
            <person name="Gallego J.R."/>
            <person name="Llorente I."/>
            <person name="Martins Dos Santos V.A."/>
            <person name="Jensen O.N."/>
            <person name="Pelaez A.I."/>
            <person name="Sanchez J."/>
            <person name="Ferrer M."/>
        </authorList>
    </citation>
    <scope>NUCLEOTIDE SEQUENCE</scope>
</reference>
<dbReference type="InterPro" id="IPR012131">
    <property type="entry name" value="Hstdl_DH"/>
</dbReference>
<reference evidence="5" key="1">
    <citation type="submission" date="2013-08" db="EMBL/GenBank/DDBJ databases">
        <authorList>
            <person name="Mendez C."/>
            <person name="Richter M."/>
            <person name="Ferrer M."/>
            <person name="Sanchez J."/>
        </authorList>
    </citation>
    <scope>NUCLEOTIDE SEQUENCE</scope>
</reference>
<protein>
    <submittedName>
        <fullName evidence="5">Histidinol dehydrogenase</fullName>
    </submittedName>
</protein>
<dbReference type="Pfam" id="PF00815">
    <property type="entry name" value="Histidinol_dh"/>
    <property type="match status" value="1"/>
</dbReference>
<dbReference type="PRINTS" id="PR00083">
    <property type="entry name" value="HOLDHDRGNASE"/>
</dbReference>
<feature type="non-terminal residue" evidence="5">
    <location>
        <position position="161"/>
    </location>
</feature>
<evidence type="ECO:0000256" key="4">
    <source>
        <dbReference type="ARBA" id="ARBA00023002"/>
    </source>
</evidence>
<dbReference type="InterPro" id="IPR016161">
    <property type="entry name" value="Ald_DH/histidinol_DH"/>
</dbReference>
<comment type="caution">
    <text evidence="5">The sequence shown here is derived from an EMBL/GenBank/DDBJ whole genome shotgun (WGS) entry which is preliminary data.</text>
</comment>
<dbReference type="GO" id="GO:0046872">
    <property type="term" value="F:metal ion binding"/>
    <property type="evidence" value="ECO:0007669"/>
    <property type="project" value="UniProtKB-KW"/>
</dbReference>
<comment type="cofactor">
    <cofactor evidence="1">
        <name>Zn(2+)</name>
        <dbReference type="ChEBI" id="CHEBI:29105"/>
    </cofactor>
</comment>
<dbReference type="AlphaFoldDB" id="T1BWL4"/>
<dbReference type="GO" id="GO:0000105">
    <property type="term" value="P:L-histidine biosynthetic process"/>
    <property type="evidence" value="ECO:0007669"/>
    <property type="project" value="TreeGrafter"/>
</dbReference>
<dbReference type="PANTHER" id="PTHR21256:SF2">
    <property type="entry name" value="HISTIDINE BIOSYNTHESIS TRIFUNCTIONAL PROTEIN"/>
    <property type="match status" value="1"/>
</dbReference>
<dbReference type="EMBL" id="AUZX01007749">
    <property type="protein sequence ID" value="EQD58260.1"/>
    <property type="molecule type" value="Genomic_DNA"/>
</dbReference>
<keyword evidence="2" id="KW-0479">Metal-binding</keyword>
<name>T1BWL4_9ZZZZ</name>
<sequence>MLVAAQLCGIEQVFKVGGAQAIAALAYGTETLPKVEKIFGPGNAWVTAAKQAAAADPLGAACDMPAGPSEVMVIADESASAEFVAADLLAQAEHDVNAQSILVTPSAQLAQAVSSAVARQTDTLSRRAILDRSLAASRCIVVADLAAALEVANAYAAEHLL</sequence>
<keyword evidence="3" id="KW-0862">Zinc</keyword>
<evidence type="ECO:0000256" key="2">
    <source>
        <dbReference type="ARBA" id="ARBA00022723"/>
    </source>
</evidence>
<evidence type="ECO:0000256" key="3">
    <source>
        <dbReference type="ARBA" id="ARBA00022833"/>
    </source>
</evidence>
<gene>
    <name evidence="5" type="ORF">B1A_10870</name>
</gene>